<evidence type="ECO:0000313" key="4">
    <source>
        <dbReference type="EMBL" id="WEG08653.1"/>
    </source>
</evidence>
<feature type="signal peptide" evidence="2">
    <location>
        <begin position="1"/>
        <end position="33"/>
    </location>
</feature>
<evidence type="ECO:0000313" key="5">
    <source>
        <dbReference type="Proteomes" id="UP001214553"/>
    </source>
</evidence>
<dbReference type="EMBL" id="CP119108">
    <property type="protein sequence ID" value="WEG08653.1"/>
    <property type="molecule type" value="Genomic_DNA"/>
</dbReference>
<keyword evidence="1" id="KW-0472">Membrane</keyword>
<proteinExistence type="predicted"/>
<feature type="chain" id="PRO_5045347579" evidence="2">
    <location>
        <begin position="34"/>
        <end position="235"/>
    </location>
</feature>
<keyword evidence="1" id="KW-1133">Transmembrane helix</keyword>
<protein>
    <submittedName>
        <fullName evidence="4">YcnI family protein</fullName>
    </submittedName>
</protein>
<evidence type="ECO:0000256" key="2">
    <source>
        <dbReference type="SAM" id="SignalP"/>
    </source>
</evidence>
<keyword evidence="2" id="KW-0732">Signal</keyword>
<evidence type="ECO:0000256" key="1">
    <source>
        <dbReference type="SAM" id="Phobius"/>
    </source>
</evidence>
<keyword evidence="5" id="KW-1185">Reference proteome</keyword>
<dbReference type="CDD" id="cd08545">
    <property type="entry name" value="YcnI_like"/>
    <property type="match status" value="1"/>
</dbReference>
<dbReference type="Proteomes" id="UP001214553">
    <property type="component" value="Chromosome"/>
</dbReference>
<organism evidence="4 5">
    <name type="scientific">Microbacterium horticulturae</name>
    <dbReference type="NCBI Taxonomy" id="3028316"/>
    <lineage>
        <taxon>Bacteria</taxon>
        <taxon>Bacillati</taxon>
        <taxon>Actinomycetota</taxon>
        <taxon>Actinomycetes</taxon>
        <taxon>Micrococcales</taxon>
        <taxon>Microbacteriaceae</taxon>
        <taxon>Microbacterium</taxon>
    </lineage>
</organism>
<reference evidence="4 5" key="1">
    <citation type="submission" date="2023-03" db="EMBL/GenBank/DDBJ databases">
        <title>Genome sequence of Microbacterium sp. KACC 23027.</title>
        <authorList>
            <person name="Kim S."/>
            <person name="Heo J."/>
            <person name="Kwon S.-W."/>
        </authorList>
    </citation>
    <scope>NUCLEOTIDE SEQUENCE [LARGE SCALE GENOMIC DNA]</scope>
    <source>
        <strain evidence="4 5">KACC 23027</strain>
    </source>
</reference>
<feature type="transmembrane region" description="Helical" evidence="1">
    <location>
        <begin position="202"/>
        <end position="224"/>
    </location>
</feature>
<dbReference type="InterPro" id="IPR038507">
    <property type="entry name" value="YcnI-like_sf"/>
</dbReference>
<feature type="domain" description="YncI copper-binding" evidence="3">
    <location>
        <begin position="34"/>
        <end position="179"/>
    </location>
</feature>
<keyword evidence="1" id="KW-0812">Transmembrane</keyword>
<dbReference type="Gene3D" id="2.60.40.2230">
    <property type="entry name" value="Uncharacterised protein YcnI-like PF07987, DUF1775"/>
    <property type="match status" value="1"/>
</dbReference>
<gene>
    <name evidence="4" type="ORF">PU630_15625</name>
</gene>
<dbReference type="InterPro" id="IPR012533">
    <property type="entry name" value="YcnI-copper_dom"/>
</dbReference>
<dbReference type="Pfam" id="PF07987">
    <property type="entry name" value="DUF1775"/>
    <property type="match status" value="1"/>
</dbReference>
<evidence type="ECO:0000259" key="3">
    <source>
        <dbReference type="Pfam" id="PF07987"/>
    </source>
</evidence>
<sequence>MTASTPRRRRGGILGGMLAAAALIVAVAAPASAHVRVDGDATAGGYAVLTFRVPTESETASTTQLKVTFPEDTPITSVSTQPKAGWTAHVSTADLATPEKDAHGNELTAYVTSVTWTATGTGIKPGEFDTFAVSVGPIPDVDVLTFPAAQTYSDGTVVKWDERAQGDAEPAHPAPTLTVAPAATTETAAADPTPAANGGSSIGLGVTGIVTGALGLVLAVIALVRSGRRKDPDAP</sequence>
<accession>A0ABY8C1D7</accession>
<dbReference type="RefSeq" id="WP_275277982.1">
    <property type="nucleotide sequence ID" value="NZ_CP119108.1"/>
</dbReference>
<name>A0ABY8C1D7_9MICO</name>